<dbReference type="AlphaFoldDB" id="A0A1G8MQD5"/>
<protein>
    <recommendedName>
        <fullName evidence="4">PAC domain-containing protein</fullName>
    </recommendedName>
</protein>
<keyword evidence="3" id="KW-1185">Reference proteome</keyword>
<proteinExistence type="predicted"/>
<dbReference type="STRING" id="930129.SAMN05216352_110143"/>
<evidence type="ECO:0000256" key="1">
    <source>
        <dbReference type="SAM" id="Coils"/>
    </source>
</evidence>
<reference evidence="2 3" key="1">
    <citation type="submission" date="2016-10" db="EMBL/GenBank/DDBJ databases">
        <authorList>
            <person name="de Groot N.N."/>
        </authorList>
    </citation>
    <scope>NUCLEOTIDE SEQUENCE [LARGE SCALE GENOMIC DNA]</scope>
    <source>
        <strain evidence="3">P4B,CCM 7963,CECT 7998,DSM 25260,IBRC-M 10614,KCTC 13821</strain>
    </source>
</reference>
<accession>A0A1G8MQD5</accession>
<dbReference type="Proteomes" id="UP000199017">
    <property type="component" value="Unassembled WGS sequence"/>
</dbReference>
<evidence type="ECO:0008006" key="4">
    <source>
        <dbReference type="Google" id="ProtNLM"/>
    </source>
</evidence>
<feature type="coiled-coil region" evidence="1">
    <location>
        <begin position="37"/>
        <end position="71"/>
    </location>
</feature>
<keyword evidence="1" id="KW-0175">Coiled coil</keyword>
<dbReference type="EMBL" id="FNDU01000010">
    <property type="protein sequence ID" value="SDI70076.1"/>
    <property type="molecule type" value="Genomic_DNA"/>
</dbReference>
<evidence type="ECO:0000313" key="2">
    <source>
        <dbReference type="EMBL" id="SDI70076.1"/>
    </source>
</evidence>
<name>A0A1G8MQD5_9BACI</name>
<dbReference type="RefSeq" id="WP_245917821.1">
    <property type="nucleotide sequence ID" value="NZ_FNDU01000010.1"/>
</dbReference>
<gene>
    <name evidence="2" type="ORF">SAMN05216352_110143</name>
</gene>
<sequence length="112" mass="13110">MQKTPTGKVVMATGVPIFNTEKKIIRVLSFSHDLTEIQKLKEDYEQLHSKIKRYKTEIEELREKETNLDNMVTKSKAMKKIWELVYRVERSEATVVFQVSPTLGKRFCTCLT</sequence>
<organism evidence="2 3">
    <name type="scientific">Alteribacillus bidgolensis</name>
    <dbReference type="NCBI Taxonomy" id="930129"/>
    <lineage>
        <taxon>Bacteria</taxon>
        <taxon>Bacillati</taxon>
        <taxon>Bacillota</taxon>
        <taxon>Bacilli</taxon>
        <taxon>Bacillales</taxon>
        <taxon>Bacillaceae</taxon>
        <taxon>Alteribacillus</taxon>
    </lineage>
</organism>
<evidence type="ECO:0000313" key="3">
    <source>
        <dbReference type="Proteomes" id="UP000199017"/>
    </source>
</evidence>